<feature type="chain" id="PRO_5046881059" description="FAD-binding PCMH-type domain-containing protein" evidence="3">
    <location>
        <begin position="22"/>
        <end position="634"/>
    </location>
</feature>
<dbReference type="InterPro" id="IPR036318">
    <property type="entry name" value="FAD-bd_PCMH-like_sf"/>
</dbReference>
<dbReference type="Pfam" id="PF04030">
    <property type="entry name" value="ALO"/>
    <property type="match status" value="1"/>
</dbReference>
<sequence>MASSVVLRVVLLSWAALAVLGDATQNFEIDVYKTPSSYVAAYHYLQCGADSLPVPASTAEVASIISYYYAKASAGQQITVRASRPKFHSTATFVCPVAPSPVRPAAVSQEQAARTAVASSKPLEVAILHNKLNTVLATDTAKSTMRVGAGMTVGELLTAATKAGMSVQIGSLPAYQGLTLAGILATSAHGSGDLTTNTLADTVLKVTWVDGRGIVHVSTPSDPEFRAFNGGLGMFGVITELLMQLTPPTNTELITVVKNDKDMMAEINRLLKISPHMLIHWRPDSRQFKAFLTRLAPEGAAAATGVNMTVLPNTADQAPMAGMFNIWHSGLNDDSLMSNLVCPLVADGSISSAWGSVNRQRVANVTGPTNNLTSAQCDEHCTWNEHRVFNGTAQDAEFTIEFAQLADWIADVKAAFDNELKEGGNASYRCLGLGYMWIRFGKGSVGVTATTSGMSRPVYVQSTWMRSRLAPEYSMRYQFVLDLVEEVTLCKYKGRPHWGKNFDRTFTHPKCPVAPLYPRFGQLLALSRQHDPAGLFRTRLFDSMAQQGRFEPTPHCSALNQCYCSQDSHCATGHRCVDALAFPGYKLCKAAWKNQPGAILAQMTPAAVGSLWHLALAAASNVGQMTLAAVGLGQ</sequence>
<evidence type="ECO:0000313" key="6">
    <source>
        <dbReference type="Proteomes" id="UP001244341"/>
    </source>
</evidence>
<feature type="signal peptide" evidence="3">
    <location>
        <begin position="1"/>
        <end position="21"/>
    </location>
</feature>
<name>A0ABY8TMM2_TETOB</name>
<keyword evidence="2" id="KW-0560">Oxidoreductase</keyword>
<dbReference type="PANTHER" id="PTHR43762">
    <property type="entry name" value="L-GULONOLACTONE OXIDASE"/>
    <property type="match status" value="1"/>
</dbReference>
<keyword evidence="6" id="KW-1185">Reference proteome</keyword>
<dbReference type="SUPFAM" id="SSF56176">
    <property type="entry name" value="FAD-binding/transporter-associated domain-like"/>
    <property type="match status" value="1"/>
</dbReference>
<protein>
    <recommendedName>
        <fullName evidence="4">FAD-binding PCMH-type domain-containing protein</fullName>
    </recommendedName>
</protein>
<evidence type="ECO:0000313" key="5">
    <source>
        <dbReference type="EMBL" id="WIA09638.1"/>
    </source>
</evidence>
<evidence type="ECO:0000256" key="1">
    <source>
        <dbReference type="ARBA" id="ARBA00005147"/>
    </source>
</evidence>
<feature type="domain" description="FAD-binding PCMH-type" evidence="4">
    <location>
        <begin position="45"/>
        <end position="248"/>
    </location>
</feature>
<dbReference type="PANTHER" id="PTHR43762:SF7">
    <property type="entry name" value="FAD-BINDING PCMH-TYPE DOMAIN-CONTAINING PROTEIN"/>
    <property type="match status" value="1"/>
</dbReference>
<proteinExistence type="predicted"/>
<dbReference type="InterPro" id="IPR007173">
    <property type="entry name" value="ALO_C"/>
</dbReference>
<dbReference type="InterPro" id="IPR016166">
    <property type="entry name" value="FAD-bd_PCMH"/>
</dbReference>
<dbReference type="InterPro" id="IPR010031">
    <property type="entry name" value="FAD_lactone_oxidase-like"/>
</dbReference>
<dbReference type="Pfam" id="PF01565">
    <property type="entry name" value="FAD_binding_4"/>
    <property type="match status" value="1"/>
</dbReference>
<accession>A0ABY8TMM2</accession>
<evidence type="ECO:0000256" key="2">
    <source>
        <dbReference type="ARBA" id="ARBA00023002"/>
    </source>
</evidence>
<gene>
    <name evidence="5" type="ORF">OEZ85_009026</name>
</gene>
<dbReference type="EMBL" id="CP126208">
    <property type="protein sequence ID" value="WIA09638.1"/>
    <property type="molecule type" value="Genomic_DNA"/>
</dbReference>
<evidence type="ECO:0000256" key="3">
    <source>
        <dbReference type="SAM" id="SignalP"/>
    </source>
</evidence>
<dbReference type="Proteomes" id="UP001244341">
    <property type="component" value="Chromosome 1b"/>
</dbReference>
<keyword evidence="3" id="KW-0732">Signal</keyword>
<dbReference type="InterPro" id="IPR016169">
    <property type="entry name" value="FAD-bd_PCMH_sub2"/>
</dbReference>
<organism evidence="5 6">
    <name type="scientific">Tetradesmus obliquus</name>
    <name type="common">Green alga</name>
    <name type="synonym">Acutodesmus obliquus</name>
    <dbReference type="NCBI Taxonomy" id="3088"/>
    <lineage>
        <taxon>Eukaryota</taxon>
        <taxon>Viridiplantae</taxon>
        <taxon>Chlorophyta</taxon>
        <taxon>core chlorophytes</taxon>
        <taxon>Chlorophyceae</taxon>
        <taxon>CS clade</taxon>
        <taxon>Sphaeropleales</taxon>
        <taxon>Scenedesmaceae</taxon>
        <taxon>Tetradesmus</taxon>
    </lineage>
</organism>
<dbReference type="InterPro" id="IPR006094">
    <property type="entry name" value="Oxid_FAD_bind_N"/>
</dbReference>
<comment type="pathway">
    <text evidence="1">Cofactor biosynthesis; L-ascorbate biosynthesis.</text>
</comment>
<dbReference type="Gene3D" id="3.30.465.10">
    <property type="match status" value="1"/>
</dbReference>
<dbReference type="PROSITE" id="PS51387">
    <property type="entry name" value="FAD_PCMH"/>
    <property type="match status" value="1"/>
</dbReference>
<evidence type="ECO:0000259" key="4">
    <source>
        <dbReference type="PROSITE" id="PS51387"/>
    </source>
</evidence>
<reference evidence="5 6" key="1">
    <citation type="submission" date="2023-05" db="EMBL/GenBank/DDBJ databases">
        <title>A 100% complete, gapless, phased diploid assembly of the Scenedesmus obliquus UTEX 3031 genome.</title>
        <authorList>
            <person name="Biondi T.C."/>
            <person name="Hanschen E.R."/>
            <person name="Kwon T."/>
            <person name="Eng W."/>
            <person name="Kruse C.P.S."/>
            <person name="Koehler S.I."/>
            <person name="Kunde Y."/>
            <person name="Gleasner C.D."/>
            <person name="You Mak K.T."/>
            <person name="Polle J."/>
            <person name="Hovde B.T."/>
            <person name="Starkenburg S.R."/>
        </authorList>
    </citation>
    <scope>NUCLEOTIDE SEQUENCE [LARGE SCALE GENOMIC DNA]</scope>
    <source>
        <strain evidence="5 6">DOE0152z</strain>
    </source>
</reference>